<evidence type="ECO:0000256" key="1">
    <source>
        <dbReference type="ARBA" id="ARBA00022598"/>
    </source>
</evidence>
<comment type="caution">
    <text evidence="5">Lacks conserved residue(s) required for the propagation of feature annotation.</text>
</comment>
<evidence type="ECO:0000256" key="3">
    <source>
        <dbReference type="ARBA" id="ARBA00022840"/>
    </source>
</evidence>
<dbReference type="GO" id="GO:0004077">
    <property type="term" value="F:biotin--[biotin carboxyl-carrier protein] ligase activity"/>
    <property type="evidence" value="ECO:0007669"/>
    <property type="project" value="UniProtKB-EC"/>
</dbReference>
<keyword evidence="2 5" id="KW-0547">Nucleotide-binding</keyword>
<keyword evidence="5" id="KW-0678">Repressor</keyword>
<dbReference type="CDD" id="cd16442">
    <property type="entry name" value="BPL"/>
    <property type="match status" value="1"/>
</dbReference>
<dbReference type="NCBIfam" id="TIGR00121">
    <property type="entry name" value="birA_ligase"/>
    <property type="match status" value="1"/>
</dbReference>
<keyword evidence="5" id="KW-0805">Transcription regulation</keyword>
<evidence type="ECO:0000256" key="5">
    <source>
        <dbReference type="HAMAP-Rule" id="MF_00978"/>
    </source>
</evidence>
<comment type="function">
    <text evidence="5">Acts both as a biotin--[acetyl-CoA-carboxylase] ligase and a repressor.</text>
</comment>
<dbReference type="Gene3D" id="3.30.930.10">
    <property type="entry name" value="Bira Bifunctional Protein, Domain 2"/>
    <property type="match status" value="1"/>
</dbReference>
<keyword evidence="5" id="KW-0238">DNA-binding</keyword>
<dbReference type="PROSITE" id="PS51733">
    <property type="entry name" value="BPL_LPL_CATALYTIC"/>
    <property type="match status" value="1"/>
</dbReference>
<accession>A0ABW2NR48</accession>
<feature type="DNA-binding region" description="H-T-H motif" evidence="5">
    <location>
        <begin position="19"/>
        <end position="38"/>
    </location>
</feature>
<name>A0ABW2NR48_9BACL</name>
<reference evidence="8" key="1">
    <citation type="journal article" date="2019" name="Int. J. Syst. Evol. Microbiol.">
        <title>The Global Catalogue of Microorganisms (GCM) 10K type strain sequencing project: providing services to taxonomists for standard genome sequencing and annotation.</title>
        <authorList>
            <consortium name="The Broad Institute Genomics Platform"/>
            <consortium name="The Broad Institute Genome Sequencing Center for Infectious Disease"/>
            <person name="Wu L."/>
            <person name="Ma J."/>
        </authorList>
    </citation>
    <scope>NUCLEOTIDE SEQUENCE [LARGE SCALE GENOMIC DNA]</scope>
    <source>
        <strain evidence="8">NBRC 106396</strain>
    </source>
</reference>
<evidence type="ECO:0000256" key="2">
    <source>
        <dbReference type="ARBA" id="ARBA00022741"/>
    </source>
</evidence>
<dbReference type="RefSeq" id="WP_379746030.1">
    <property type="nucleotide sequence ID" value="NZ_JBHTCP010000004.1"/>
</dbReference>
<dbReference type="InterPro" id="IPR004408">
    <property type="entry name" value="Biotin_CoA_COase_ligase"/>
</dbReference>
<evidence type="ECO:0000256" key="4">
    <source>
        <dbReference type="ARBA" id="ARBA00023267"/>
    </source>
</evidence>
<keyword evidence="1 5" id="KW-0436">Ligase</keyword>
<evidence type="ECO:0000313" key="7">
    <source>
        <dbReference type="EMBL" id="MFC7370539.1"/>
    </source>
</evidence>
<dbReference type="InterPro" id="IPR003142">
    <property type="entry name" value="BPL_C"/>
</dbReference>
<keyword evidence="5" id="KW-0804">Transcription</keyword>
<dbReference type="InterPro" id="IPR013196">
    <property type="entry name" value="HTH_11"/>
</dbReference>
<feature type="binding site" evidence="5">
    <location>
        <position position="114"/>
    </location>
    <ligand>
        <name>biotin</name>
        <dbReference type="ChEBI" id="CHEBI:57586"/>
    </ligand>
</feature>
<dbReference type="Pfam" id="PF08279">
    <property type="entry name" value="HTH_11"/>
    <property type="match status" value="1"/>
</dbReference>
<sequence>MKETLLHMLKANENEYVSGQDISNVLNCSRTAIWKHVSDLRAAGYEIEAVQKKGYRLLRSPDAVTSEEIMLRLETERLGRKIHYYPSLKSTQEMAHHEAAKADEEGMLVVADEQTGGRGRLGRSWHSPSGTGIWMSLILKPRIPLQKAPQLTLLTAVAVVRAIEKKTGLAADIKWPNDILLNGKKIVGILTELQAEADQIHSVIIGMGMNINQKLEHFQEDIRSIATSLHIESGKEFVRADLIAAVMLEIEELYDIYLKDGFGLIKLLWESRALSLGRRITARSLNGTVKGLAKGITDDGVLLLEDDEGRVHSIYSADIEISTNE</sequence>
<dbReference type="PANTHER" id="PTHR12835">
    <property type="entry name" value="BIOTIN PROTEIN LIGASE"/>
    <property type="match status" value="1"/>
</dbReference>
<dbReference type="SUPFAM" id="SSF55681">
    <property type="entry name" value="Class II aaRS and biotin synthetases"/>
    <property type="match status" value="1"/>
</dbReference>
<dbReference type="InterPro" id="IPR036388">
    <property type="entry name" value="WH-like_DNA-bd_sf"/>
</dbReference>
<dbReference type="InterPro" id="IPR036390">
    <property type="entry name" value="WH_DNA-bd_sf"/>
</dbReference>
<dbReference type="Proteomes" id="UP001596549">
    <property type="component" value="Unassembled WGS sequence"/>
</dbReference>
<comment type="similarity">
    <text evidence="5">Belongs to the biotin--protein ligase family.</text>
</comment>
<dbReference type="SUPFAM" id="SSF46785">
    <property type="entry name" value="Winged helix' DNA-binding domain"/>
    <property type="match status" value="1"/>
</dbReference>
<keyword evidence="4 5" id="KW-0092">Biotin</keyword>
<evidence type="ECO:0000259" key="6">
    <source>
        <dbReference type="PROSITE" id="PS51733"/>
    </source>
</evidence>
<dbReference type="InterPro" id="IPR008988">
    <property type="entry name" value="Transcriptional_repressor_C"/>
</dbReference>
<dbReference type="SUPFAM" id="SSF50037">
    <property type="entry name" value="C-terminal domain of transcriptional repressors"/>
    <property type="match status" value="1"/>
</dbReference>
<evidence type="ECO:0000313" key="8">
    <source>
        <dbReference type="Proteomes" id="UP001596549"/>
    </source>
</evidence>
<feature type="binding site" evidence="5">
    <location>
        <position position="185"/>
    </location>
    <ligand>
        <name>biotin</name>
        <dbReference type="ChEBI" id="CHEBI:57586"/>
    </ligand>
</feature>
<comment type="caution">
    <text evidence="7">The sequence shown here is derived from an EMBL/GenBank/DDBJ whole genome shotgun (WGS) entry which is preliminary data.</text>
</comment>
<dbReference type="Gene3D" id="2.30.30.100">
    <property type="match status" value="1"/>
</dbReference>
<dbReference type="EC" id="6.3.4.15" evidence="5"/>
<feature type="binding site" evidence="5">
    <location>
        <begin position="118"/>
        <end position="120"/>
    </location>
    <ligand>
        <name>biotin</name>
        <dbReference type="ChEBI" id="CHEBI:57586"/>
    </ligand>
</feature>
<dbReference type="InterPro" id="IPR045864">
    <property type="entry name" value="aa-tRNA-synth_II/BPL/LPL"/>
</dbReference>
<keyword evidence="8" id="KW-1185">Reference proteome</keyword>
<dbReference type="Pfam" id="PF03099">
    <property type="entry name" value="BPL_LplA_LipB"/>
    <property type="match status" value="1"/>
</dbReference>
<proteinExistence type="inferred from homology"/>
<dbReference type="EMBL" id="JBHTCP010000004">
    <property type="protein sequence ID" value="MFC7370539.1"/>
    <property type="molecule type" value="Genomic_DNA"/>
</dbReference>
<dbReference type="Pfam" id="PF02237">
    <property type="entry name" value="BPL_C"/>
    <property type="match status" value="1"/>
</dbReference>
<dbReference type="HAMAP" id="MF_00978">
    <property type="entry name" value="Bifunct_BirA"/>
    <property type="match status" value="1"/>
</dbReference>
<feature type="domain" description="BPL/LPL catalytic" evidence="6">
    <location>
        <begin position="67"/>
        <end position="258"/>
    </location>
</feature>
<dbReference type="InterPro" id="IPR030855">
    <property type="entry name" value="Bifunct_BirA"/>
</dbReference>
<dbReference type="InterPro" id="IPR004143">
    <property type="entry name" value="BPL_LPL_catalytic"/>
</dbReference>
<gene>
    <name evidence="5" type="primary">birA</name>
    <name evidence="7" type="ORF">ACFQPF_02485</name>
</gene>
<dbReference type="PANTHER" id="PTHR12835:SF5">
    <property type="entry name" value="BIOTIN--PROTEIN LIGASE"/>
    <property type="match status" value="1"/>
</dbReference>
<keyword evidence="3 5" id="KW-0067">ATP-binding</keyword>
<comment type="catalytic activity">
    <reaction evidence="5">
        <text>biotin + L-lysyl-[protein] + ATP = N(6)-biotinyl-L-lysyl-[protein] + AMP + diphosphate + H(+)</text>
        <dbReference type="Rhea" id="RHEA:11756"/>
        <dbReference type="Rhea" id="RHEA-COMP:9752"/>
        <dbReference type="Rhea" id="RHEA-COMP:10505"/>
        <dbReference type="ChEBI" id="CHEBI:15378"/>
        <dbReference type="ChEBI" id="CHEBI:29969"/>
        <dbReference type="ChEBI" id="CHEBI:30616"/>
        <dbReference type="ChEBI" id="CHEBI:33019"/>
        <dbReference type="ChEBI" id="CHEBI:57586"/>
        <dbReference type="ChEBI" id="CHEBI:83144"/>
        <dbReference type="ChEBI" id="CHEBI:456215"/>
        <dbReference type="EC" id="6.3.4.15"/>
    </reaction>
</comment>
<organism evidence="7 8">
    <name type="scientific">Fictibacillus iocasae</name>
    <dbReference type="NCBI Taxonomy" id="2715437"/>
    <lineage>
        <taxon>Bacteria</taxon>
        <taxon>Bacillati</taxon>
        <taxon>Bacillota</taxon>
        <taxon>Bacilli</taxon>
        <taxon>Bacillales</taxon>
        <taxon>Fictibacillaceae</taxon>
        <taxon>Fictibacillus</taxon>
    </lineage>
</organism>
<protein>
    <recommendedName>
        <fullName evidence="5">Bifunctional ligase/repressor BirA</fullName>
    </recommendedName>
    <alternativeName>
        <fullName evidence="5">Biotin--[acetyl-CoA-carboxylase] ligase</fullName>
        <ecNumber evidence="5">6.3.4.15</ecNumber>
    </alternativeName>
    <alternativeName>
        <fullName evidence="5">Biotin--protein ligase</fullName>
    </alternativeName>
    <alternativeName>
        <fullName evidence="5">Biotin-[acetyl-CoA carboxylase] synthetase</fullName>
    </alternativeName>
</protein>
<dbReference type="Gene3D" id="1.10.10.10">
    <property type="entry name" value="Winged helix-like DNA-binding domain superfamily/Winged helix DNA-binding domain"/>
    <property type="match status" value="1"/>
</dbReference>